<evidence type="ECO:0000313" key="10">
    <source>
        <dbReference type="Proteomes" id="UP000295621"/>
    </source>
</evidence>
<dbReference type="PANTHER" id="PTHR43586:SF8">
    <property type="entry name" value="CYSTEINE DESULFURASE 1, CHLOROPLASTIC"/>
    <property type="match status" value="1"/>
</dbReference>
<dbReference type="InterPro" id="IPR015421">
    <property type="entry name" value="PyrdxlP-dep_Trfase_major"/>
</dbReference>
<dbReference type="InterPro" id="IPR015422">
    <property type="entry name" value="PyrdxlP-dep_Trfase_small"/>
</dbReference>
<reference evidence="9 10" key="1">
    <citation type="submission" date="2019-02" db="EMBL/GenBank/DDBJ databases">
        <title>Draft genome sequences of novel Actinobacteria.</title>
        <authorList>
            <person name="Sahin N."/>
            <person name="Ay H."/>
            <person name="Saygin H."/>
        </authorList>
    </citation>
    <scope>NUCLEOTIDE SEQUENCE [LARGE SCALE GENOMIC DNA]</scope>
    <source>
        <strain evidence="9 10">KC603</strain>
    </source>
</reference>
<feature type="region of interest" description="Disordered" evidence="6">
    <location>
        <begin position="30"/>
        <end position="52"/>
    </location>
</feature>
<evidence type="ECO:0000256" key="6">
    <source>
        <dbReference type="SAM" id="MobiDB-lite"/>
    </source>
</evidence>
<feature type="signal peptide" evidence="7">
    <location>
        <begin position="1"/>
        <end position="27"/>
    </location>
</feature>
<keyword evidence="3" id="KW-0663">Pyridoxal phosphate</keyword>
<dbReference type="InterPro" id="IPR000192">
    <property type="entry name" value="Aminotrans_V_dom"/>
</dbReference>
<dbReference type="InterPro" id="IPR015424">
    <property type="entry name" value="PyrdxlP-dep_Trfase"/>
</dbReference>
<dbReference type="InterPro" id="IPR020578">
    <property type="entry name" value="Aminotrans_V_PyrdxlP_BS"/>
</dbReference>
<keyword evidence="7" id="KW-0732">Signal</keyword>
<dbReference type="PROSITE" id="PS00595">
    <property type="entry name" value="AA_TRANSFER_CLASS_5"/>
    <property type="match status" value="1"/>
</dbReference>
<dbReference type="Proteomes" id="UP000295621">
    <property type="component" value="Unassembled WGS sequence"/>
</dbReference>
<protein>
    <submittedName>
        <fullName evidence="9">Aminotransferase class V-fold PLP-dependent enzyme</fullName>
    </submittedName>
</protein>
<dbReference type="PANTHER" id="PTHR43586">
    <property type="entry name" value="CYSTEINE DESULFURASE"/>
    <property type="match status" value="1"/>
</dbReference>
<comment type="cofactor">
    <cofactor evidence="1 5">
        <name>pyridoxal 5'-phosphate</name>
        <dbReference type="ChEBI" id="CHEBI:597326"/>
    </cofactor>
</comment>
<dbReference type="RefSeq" id="WP_131985629.1">
    <property type="nucleotide sequence ID" value="NZ_SMKL01000049.1"/>
</dbReference>
<comment type="catalytic activity">
    <reaction evidence="4">
        <text>(sulfur carrier)-H + L-cysteine = (sulfur carrier)-SH + L-alanine</text>
        <dbReference type="Rhea" id="RHEA:43892"/>
        <dbReference type="Rhea" id="RHEA-COMP:14737"/>
        <dbReference type="Rhea" id="RHEA-COMP:14739"/>
        <dbReference type="ChEBI" id="CHEBI:29917"/>
        <dbReference type="ChEBI" id="CHEBI:35235"/>
        <dbReference type="ChEBI" id="CHEBI:57972"/>
        <dbReference type="ChEBI" id="CHEBI:64428"/>
        <dbReference type="EC" id="2.8.1.7"/>
    </reaction>
</comment>
<evidence type="ECO:0000256" key="5">
    <source>
        <dbReference type="RuleBase" id="RU004504"/>
    </source>
</evidence>
<dbReference type="OrthoDB" id="250246at2"/>
<dbReference type="AlphaFoldDB" id="A0A4R4RHD1"/>
<dbReference type="Pfam" id="PF00266">
    <property type="entry name" value="Aminotran_5"/>
    <property type="match status" value="1"/>
</dbReference>
<comment type="similarity">
    <text evidence="2">Belongs to the class-V pyridoxal-phosphate-dependent aminotransferase family. Csd subfamily.</text>
</comment>
<evidence type="ECO:0000256" key="3">
    <source>
        <dbReference type="ARBA" id="ARBA00022898"/>
    </source>
</evidence>
<name>A0A4R4RHD1_9ACTN</name>
<keyword evidence="9" id="KW-0032">Aminotransferase</keyword>
<accession>A0A4R4RHD1</accession>
<evidence type="ECO:0000256" key="2">
    <source>
        <dbReference type="ARBA" id="ARBA00010447"/>
    </source>
</evidence>
<evidence type="ECO:0000256" key="1">
    <source>
        <dbReference type="ARBA" id="ARBA00001933"/>
    </source>
</evidence>
<feature type="domain" description="Aminotransferase class V" evidence="8">
    <location>
        <begin position="111"/>
        <end position="413"/>
    </location>
</feature>
<gene>
    <name evidence="9" type="ORF">E1212_19845</name>
</gene>
<feature type="chain" id="PRO_5039686027" evidence="7">
    <location>
        <begin position="28"/>
        <end position="449"/>
    </location>
</feature>
<dbReference type="Gene3D" id="3.90.1150.10">
    <property type="entry name" value="Aspartate Aminotransferase, domain 1"/>
    <property type="match status" value="1"/>
</dbReference>
<keyword evidence="9" id="KW-0808">Transferase</keyword>
<dbReference type="SUPFAM" id="SSF53383">
    <property type="entry name" value="PLP-dependent transferases"/>
    <property type="match status" value="1"/>
</dbReference>
<evidence type="ECO:0000259" key="8">
    <source>
        <dbReference type="Pfam" id="PF00266"/>
    </source>
</evidence>
<comment type="caution">
    <text evidence="9">The sequence shown here is derived from an EMBL/GenBank/DDBJ whole genome shotgun (WGS) entry which is preliminary data.</text>
</comment>
<dbReference type="GO" id="GO:0008483">
    <property type="term" value="F:transaminase activity"/>
    <property type="evidence" value="ECO:0007669"/>
    <property type="project" value="UniProtKB-KW"/>
</dbReference>
<evidence type="ECO:0000256" key="4">
    <source>
        <dbReference type="ARBA" id="ARBA00050776"/>
    </source>
</evidence>
<dbReference type="Gene3D" id="3.40.640.10">
    <property type="entry name" value="Type I PLP-dependent aspartate aminotransferase-like (Major domain)"/>
    <property type="match status" value="1"/>
</dbReference>
<keyword evidence="10" id="KW-1185">Reference proteome</keyword>
<dbReference type="GO" id="GO:0031071">
    <property type="term" value="F:cysteine desulfurase activity"/>
    <property type="evidence" value="ECO:0007669"/>
    <property type="project" value="UniProtKB-EC"/>
</dbReference>
<dbReference type="EMBL" id="SMKL01000049">
    <property type="protein sequence ID" value="TDC48871.1"/>
    <property type="molecule type" value="Genomic_DNA"/>
</dbReference>
<sequence length="449" mass="46531">MALAQVNRRTVLAGGALLAAGAPALLAGCSSRDDPAEGASSPAGESQAPQSDLGDWDAVRAQFALDPELAHFAAYVLASHPAPVRAAVERWREALDTDPAAAVADEVARDEEVRAAAAGYLGVEPADVALTDSTTMGLGLVYHGLALNPGDHVLTTTHDFYATHEALRLSAARTGAEVEQVPLYDDPAATGADEMAGRVAAAIRPQTRVVALTWVHSGTGVKIPVRAIADAVAAANAGRAEEDRAIVVLDAVHGLGADAASPGGLGCDVFVSGTHKWLFGPRGTGIVWAAAATGAGVAPAIPSFTAPSFVNWLTGDDQPSPFGVGNTPGGYQAFEHRWAVTEAFAFHREIGPDRVAARTQELATRLKDGLAETSGVRVVTPRDPELSAGLVCVEVAGQDPFEVVDRLRDQRIVATVTPYREPYVRFGASIVTTPEQVDAAVEAVAGLAR</sequence>
<proteinExistence type="inferred from homology"/>
<evidence type="ECO:0000313" key="9">
    <source>
        <dbReference type="EMBL" id="TDC48871.1"/>
    </source>
</evidence>
<evidence type="ECO:0000256" key="7">
    <source>
        <dbReference type="SAM" id="SignalP"/>
    </source>
</evidence>
<organism evidence="9 10">
    <name type="scientific">Jiangella ureilytica</name>
    <dbReference type="NCBI Taxonomy" id="2530374"/>
    <lineage>
        <taxon>Bacteria</taxon>
        <taxon>Bacillati</taxon>
        <taxon>Actinomycetota</taxon>
        <taxon>Actinomycetes</taxon>
        <taxon>Jiangellales</taxon>
        <taxon>Jiangellaceae</taxon>
        <taxon>Jiangella</taxon>
    </lineage>
</organism>